<accession>A0A6F9XJG9</accession>
<reference evidence="2" key="1">
    <citation type="submission" date="2019-10" db="EMBL/GenBank/DDBJ databases">
        <title>Lactobacillus agilis SY212 Whole Genome Sequencing Project.</title>
        <authorList>
            <person name="Suzuki S."/>
            <person name="Endo A."/>
            <person name="Maeno S."/>
            <person name="Shiwa Y."/>
            <person name="Matsutani M."/>
            <person name="Kajikawa A."/>
        </authorList>
    </citation>
    <scope>NUCLEOTIDE SEQUENCE</scope>
    <source>
        <strain evidence="2">SY212</strain>
    </source>
</reference>
<evidence type="ECO:0000313" key="2">
    <source>
        <dbReference type="EMBL" id="GET05411.1"/>
    </source>
</evidence>
<protein>
    <submittedName>
        <fullName evidence="2">Phage-associated protein</fullName>
    </submittedName>
</protein>
<dbReference type="EMBL" id="BLAM01000054">
    <property type="protein sequence ID" value="GET05411.1"/>
    <property type="molecule type" value="Genomic_DNA"/>
</dbReference>
<comment type="caution">
    <text evidence="2">The sequence shown here is derived from an EMBL/GenBank/DDBJ whole genome shotgun (WGS) entry which is preliminary data.</text>
</comment>
<sequence>MLSDPKSRFKPTSTAVADKSNILSALKQPYSNAARIAGTMRNAYLTNGSVSKVIDYYQSHPTYNYNIYPVLGNKQYELNDNVRNSYIDIAYYLRDLNIKFFAPIFFKETLIDGVTFWYKYQDKDGVGYMKLPMEWCLIRGTENGVYRYMFDITKLNDETVQSMPEEFQNAYKEYQSNNTSDTNTWYNNKYYYVQENGMAFTFDYNSLVNGGLAISPFASALTDIISLAKAKDNVNIKDNLDATRILQQKLPMDKKDGEMLISAKEAMIYDQTIRGRLPEGVILATTPTELENIPLTNSGTANAFDTVNKGLEQVFFSMGGSSPLFGGSTTSSNIVKEGIKKDANWIYANLFPMLENYYNSEIATVKTKDKLLWNIKFIRQSNFTLHDDIMNLKDQLTLGGSRTDYLAANGFIPAEIISKLTFEQQALDIDSLMVVKPTSNTLSAKDAEIQKRGRPKTDNPSDDTDRLDDEQG</sequence>
<feature type="compositionally biased region" description="Acidic residues" evidence="1">
    <location>
        <begin position="460"/>
        <end position="472"/>
    </location>
</feature>
<dbReference type="AlphaFoldDB" id="A0A6F9XJG9"/>
<organism evidence="2">
    <name type="scientific">Ligilactobacillus agilis</name>
    <dbReference type="NCBI Taxonomy" id="1601"/>
    <lineage>
        <taxon>Bacteria</taxon>
        <taxon>Bacillati</taxon>
        <taxon>Bacillota</taxon>
        <taxon>Bacilli</taxon>
        <taxon>Lactobacillales</taxon>
        <taxon>Lactobacillaceae</taxon>
        <taxon>Ligilactobacillus</taxon>
    </lineage>
</organism>
<gene>
    <name evidence="2" type="ORF">SY212_04410</name>
</gene>
<dbReference type="Proteomes" id="UP000494265">
    <property type="component" value="Unassembled WGS sequence"/>
</dbReference>
<feature type="compositionally biased region" description="Basic and acidic residues" evidence="1">
    <location>
        <begin position="445"/>
        <end position="459"/>
    </location>
</feature>
<feature type="region of interest" description="Disordered" evidence="1">
    <location>
        <begin position="444"/>
        <end position="472"/>
    </location>
</feature>
<dbReference type="RefSeq" id="WP_225440928.1">
    <property type="nucleotide sequence ID" value="NZ_BLAM01000054.1"/>
</dbReference>
<proteinExistence type="predicted"/>
<evidence type="ECO:0000256" key="1">
    <source>
        <dbReference type="SAM" id="MobiDB-lite"/>
    </source>
</evidence>
<name>A0A6F9XJG9_9LACO</name>